<proteinExistence type="predicted"/>
<dbReference type="AlphaFoldDB" id="A0A0S7B8V4"/>
<reference evidence="1" key="1">
    <citation type="submission" date="2015-07" db="EMBL/GenBank/DDBJ databases">
        <title>Draft Genome Sequences of Anaerolinea thermolimosa IMO-1, Bellilinea caldifistulae GOMI-1, Leptolinea tardivitalis YMTK-2, Levilinea saccharolytica KIBI-1,Longilinea arvoryzae KOME-1, Previously Described as Members of the Anaerolineaceae (Chloroflexi).</title>
        <authorList>
            <person name="Sekiguchi Y."/>
            <person name="Ohashi A."/>
            <person name="Matsuura N."/>
            <person name="Tourlousse M.D."/>
        </authorList>
    </citation>
    <scope>NUCLEOTIDE SEQUENCE [LARGE SCALE GENOMIC DNA]</scope>
    <source>
        <strain evidence="1">KOME-1</strain>
    </source>
</reference>
<dbReference type="RefSeq" id="WP_075073015.1">
    <property type="nucleotide sequence ID" value="NZ_DF967972.1"/>
</dbReference>
<evidence type="ECO:0000313" key="1">
    <source>
        <dbReference type="EMBL" id="GAP13694.1"/>
    </source>
</evidence>
<name>A0A0S7B8V4_9CHLR</name>
<organism evidence="1">
    <name type="scientific">Longilinea arvoryzae</name>
    <dbReference type="NCBI Taxonomy" id="360412"/>
    <lineage>
        <taxon>Bacteria</taxon>
        <taxon>Bacillati</taxon>
        <taxon>Chloroflexota</taxon>
        <taxon>Anaerolineae</taxon>
        <taxon>Anaerolineales</taxon>
        <taxon>Anaerolineaceae</taxon>
        <taxon>Longilinea</taxon>
    </lineage>
</organism>
<dbReference type="EMBL" id="DF967972">
    <property type="protein sequence ID" value="GAP13694.1"/>
    <property type="molecule type" value="Genomic_DNA"/>
</dbReference>
<accession>A0A0S7B8V4</accession>
<sequence length="179" mass="19896">MDAHNFPDIPPRRKPFKRAINQIVLFVLGRALQSLSHSDPLVQQEVSTWPENLTLMMVIRPDGGSLAVTRGEGGRLIYRGSRVPEAQADVVIYIKNVDGAFAMFTGQQGIDVAYAQHAMCARGDLSNTVSVVRVLNIAESYLFPAFLARRLMKELPPIPLLRKHGLRIKTYTLGLLFGL</sequence>
<evidence type="ECO:0000313" key="2">
    <source>
        <dbReference type="Proteomes" id="UP000055060"/>
    </source>
</evidence>
<gene>
    <name evidence="1" type="ORF">LARV_01449</name>
</gene>
<dbReference type="Proteomes" id="UP000055060">
    <property type="component" value="Unassembled WGS sequence"/>
</dbReference>
<evidence type="ECO:0008006" key="3">
    <source>
        <dbReference type="Google" id="ProtNLM"/>
    </source>
</evidence>
<keyword evidence="2" id="KW-1185">Reference proteome</keyword>
<protein>
    <recommendedName>
        <fullName evidence="3">SCP2 domain-containing protein</fullName>
    </recommendedName>
</protein>
<dbReference type="STRING" id="360412.LARV_01449"/>
<dbReference type="OrthoDB" id="1642498at2"/>